<keyword evidence="2" id="KW-1185">Reference proteome</keyword>
<gene>
    <name evidence="1" type="ORF">L2E82_02836</name>
</gene>
<dbReference type="EMBL" id="CM042009">
    <property type="protein sequence ID" value="KAI3790024.1"/>
    <property type="molecule type" value="Genomic_DNA"/>
</dbReference>
<evidence type="ECO:0000313" key="1">
    <source>
        <dbReference type="EMBL" id="KAI3790024.1"/>
    </source>
</evidence>
<accession>A0ACB9H2V9</accession>
<organism evidence="1 2">
    <name type="scientific">Cichorium intybus</name>
    <name type="common">Chicory</name>
    <dbReference type="NCBI Taxonomy" id="13427"/>
    <lineage>
        <taxon>Eukaryota</taxon>
        <taxon>Viridiplantae</taxon>
        <taxon>Streptophyta</taxon>
        <taxon>Embryophyta</taxon>
        <taxon>Tracheophyta</taxon>
        <taxon>Spermatophyta</taxon>
        <taxon>Magnoliopsida</taxon>
        <taxon>eudicotyledons</taxon>
        <taxon>Gunneridae</taxon>
        <taxon>Pentapetalae</taxon>
        <taxon>asterids</taxon>
        <taxon>campanulids</taxon>
        <taxon>Asterales</taxon>
        <taxon>Asteraceae</taxon>
        <taxon>Cichorioideae</taxon>
        <taxon>Cichorieae</taxon>
        <taxon>Cichoriinae</taxon>
        <taxon>Cichorium</taxon>
    </lineage>
</organism>
<reference evidence="1 2" key="2">
    <citation type="journal article" date="2022" name="Mol. Ecol. Resour.">
        <title>The genomes of chicory, endive, great burdock and yacon provide insights into Asteraceae paleo-polyploidization history and plant inulin production.</title>
        <authorList>
            <person name="Fan W."/>
            <person name="Wang S."/>
            <person name="Wang H."/>
            <person name="Wang A."/>
            <person name="Jiang F."/>
            <person name="Liu H."/>
            <person name="Zhao H."/>
            <person name="Xu D."/>
            <person name="Zhang Y."/>
        </authorList>
    </citation>
    <scope>NUCLEOTIDE SEQUENCE [LARGE SCALE GENOMIC DNA]</scope>
    <source>
        <strain evidence="2">cv. Punajuju</strain>
        <tissue evidence="1">Leaves</tissue>
    </source>
</reference>
<evidence type="ECO:0000313" key="2">
    <source>
        <dbReference type="Proteomes" id="UP001055811"/>
    </source>
</evidence>
<proteinExistence type="predicted"/>
<reference evidence="2" key="1">
    <citation type="journal article" date="2022" name="Mol. Ecol. Resour.">
        <title>The genomes of chicory, endive, great burdock and yacon provide insights into Asteraceae palaeo-polyploidization history and plant inulin production.</title>
        <authorList>
            <person name="Fan W."/>
            <person name="Wang S."/>
            <person name="Wang H."/>
            <person name="Wang A."/>
            <person name="Jiang F."/>
            <person name="Liu H."/>
            <person name="Zhao H."/>
            <person name="Xu D."/>
            <person name="Zhang Y."/>
        </authorList>
    </citation>
    <scope>NUCLEOTIDE SEQUENCE [LARGE SCALE GENOMIC DNA]</scope>
    <source>
        <strain evidence="2">cv. Punajuju</strain>
    </source>
</reference>
<protein>
    <submittedName>
        <fullName evidence="1">Uncharacterized protein</fullName>
    </submittedName>
</protein>
<comment type="caution">
    <text evidence="1">The sequence shown here is derived from an EMBL/GenBank/DDBJ whole genome shotgun (WGS) entry which is preliminary data.</text>
</comment>
<name>A0ACB9H2V9_CICIN</name>
<sequence length="1144" mass="127528">MSENGDGLDYLRIPFEKIKFGKKLEGHGYGSVFEGEFGDRRVALKQLNITNLGNIKPKLLGEILTISRFRQHPNLVALLGFCDERSNEIILVYEYVASGNLADKMRKRLTTIQRFEICLGAARGLDYLHTGVDSTTPGLVHGHVKLSKILLNSDSDSNSSKFEAKLSSFGLSKIVPGKTQTDPEDEVNEKPTKESDVYSFGVLLLEVLCGVSELVDTDDYQERHVTELVPKRLAQEKVRKIVHFDIRREIKTEALETYAKIACQCVVDTPEARPTMTQVVEELEKALRLQGGEVTYVQILRSENINGAPDGTVADDGPKEDGNEVTVDSNTLDKEPEEAEIVTIKEDAKEVISQIAGEDHGDEITVVGMSSESANGEKSSDDITTQERSFDFPMLDNVNGESLPDRTQIKDAQEESSEILITGTDDLETTEEITDDLNYSKQESNITEDTQKEDSCNTVITSTNDPETIEDLNSKEEPNITSENEDDNQSKSQIEDVQKESSNSNTDDPETTEEIIDDSNSKEESESEILESGKTLPKEIEDGLEYLRIPFQKLKFGNKIDIDGYGSMFDGEFDNQQVALKRLNITNLGNIKPKLLSEILNVARFQKHPNLVALIGFCDEKTNEIIIVYEYVSGGNLADNLSKHLTTIQRLEICLGAARGVNYLHSGLDPITTIIHGDIKLSKILLKLDSISSKFEAKVSSFGLSKLLPGKSQTILEPEEKTKESDVYCFGVLLLEVLCGVPELVDTDDYQERHVTELVPKRLEQNMLRKIVHFDIRDEIRTEALETYAKIACLCVMENPEERPTMDRVVEELEKALKLQDGDVSEVQVLGSSNGDGLPERTVDEDDEEGDDNGEKRVFNATEDESRVIEEANIDDIVEQPESFPNNGESVPDIAPIDEAKTECDKQTDNPESIEETIADIKSNIIEANGVDNENKMPLTSLESNNGDIKDAEQEQENSNALPMTTNEDESKEEIMDDKITPMEISMEVHNTGILDSEKENAHSKIKLHGAKKEPEPIIETREIDFNDFETTNLISSEKTQETKSKRSNSTSSESSNGGDTTLSDSLLQKSSPNVIIKKKTTYDSRGCCPCSWWNLLSNSLNMLQTNTIKDNIELVGILCTRSMIVIVVCTVFQVISNTRLMYL</sequence>
<dbReference type="Proteomes" id="UP001055811">
    <property type="component" value="Linkage Group LG01"/>
</dbReference>